<sequence length="47" mass="5289">MSFFIGSPSISTFTVILSYVPLFMSVNLFHCMSWSDPVMLRKTEAVA</sequence>
<dbReference type="EMBL" id="JWIR02000020">
    <property type="protein sequence ID" value="KKB41621.1"/>
    <property type="molecule type" value="Genomic_DNA"/>
</dbReference>
<accession>A0A0F5HK75</accession>
<comment type="caution">
    <text evidence="2">The sequence shown here is derived from an EMBL/GenBank/DDBJ whole genome shotgun (WGS) entry which is preliminary data.</text>
</comment>
<keyword evidence="1" id="KW-0472">Membrane</keyword>
<dbReference type="Proteomes" id="UP000031563">
    <property type="component" value="Unassembled WGS sequence"/>
</dbReference>
<accession>A0A0F5I7Y1</accession>
<dbReference type="AlphaFoldDB" id="A0A0F5HK75"/>
<gene>
    <name evidence="2" type="ORF">QY95_00623</name>
</gene>
<evidence type="ECO:0000313" key="2">
    <source>
        <dbReference type="EMBL" id="KKB41621.1"/>
    </source>
</evidence>
<keyword evidence="1" id="KW-1133">Transmembrane helix</keyword>
<name>A0A0F5HK75_BACTR</name>
<keyword evidence="3" id="KW-1185">Reference proteome</keyword>
<organism evidence="2 3">
    <name type="scientific">Bacillus thermotolerans</name>
    <name type="common">Quasibacillus thermotolerans</name>
    <dbReference type="NCBI Taxonomy" id="1221996"/>
    <lineage>
        <taxon>Bacteria</taxon>
        <taxon>Bacillati</taxon>
        <taxon>Bacillota</taxon>
        <taxon>Bacilli</taxon>
        <taxon>Bacillales</taxon>
        <taxon>Bacillaceae</taxon>
        <taxon>Bacillus</taxon>
    </lineage>
</organism>
<evidence type="ECO:0000313" key="3">
    <source>
        <dbReference type="Proteomes" id="UP000031563"/>
    </source>
</evidence>
<protein>
    <submittedName>
        <fullName evidence="2">Uncharacterized protein</fullName>
    </submittedName>
</protein>
<evidence type="ECO:0000256" key="1">
    <source>
        <dbReference type="SAM" id="Phobius"/>
    </source>
</evidence>
<reference evidence="2" key="1">
    <citation type="submission" date="2015-02" db="EMBL/GenBank/DDBJ databases">
        <title>Genome Assembly of Bacillaceae bacterium MTCC 8252.</title>
        <authorList>
            <person name="Verma A."/>
            <person name="Khatri I."/>
            <person name="Mual P."/>
            <person name="Subramanian S."/>
            <person name="Krishnamurthi S."/>
        </authorList>
    </citation>
    <scope>NUCLEOTIDE SEQUENCE [LARGE SCALE GENOMIC DNA]</scope>
    <source>
        <strain evidence="2">MTCC 8252</strain>
    </source>
</reference>
<proteinExistence type="predicted"/>
<keyword evidence="1" id="KW-0812">Transmembrane</keyword>
<feature type="transmembrane region" description="Helical" evidence="1">
    <location>
        <begin position="12"/>
        <end position="32"/>
    </location>
</feature>